<dbReference type="RefSeq" id="WP_082719819.1">
    <property type="nucleotide sequence ID" value="NZ_JBHSCR010000017.1"/>
</dbReference>
<feature type="transmembrane region" description="Helical" evidence="13">
    <location>
        <begin position="505"/>
        <end position="527"/>
    </location>
</feature>
<feature type="signal peptide" evidence="14">
    <location>
        <begin position="1"/>
        <end position="23"/>
    </location>
</feature>
<feature type="transmembrane region" description="Helical" evidence="13">
    <location>
        <begin position="271"/>
        <end position="295"/>
    </location>
</feature>
<keyword evidence="6" id="KW-0769">Symport</keyword>
<feature type="transmembrane region" description="Helical" evidence="13">
    <location>
        <begin position="413"/>
        <end position="433"/>
    </location>
</feature>
<dbReference type="NCBIfam" id="TIGR00813">
    <property type="entry name" value="sss"/>
    <property type="match status" value="1"/>
</dbReference>
<keyword evidence="14" id="KW-0732">Signal</keyword>
<dbReference type="PROSITE" id="PS00456">
    <property type="entry name" value="NA_SOLUT_SYMP_1"/>
    <property type="match status" value="1"/>
</dbReference>
<keyword evidence="7 13" id="KW-1133">Transmembrane helix</keyword>
<feature type="transmembrane region" description="Helical" evidence="13">
    <location>
        <begin position="39"/>
        <end position="62"/>
    </location>
</feature>
<feature type="transmembrane region" description="Helical" evidence="13">
    <location>
        <begin position="439"/>
        <end position="463"/>
    </location>
</feature>
<dbReference type="Gene3D" id="1.20.1730.10">
    <property type="entry name" value="Sodium/glucose cotransporter"/>
    <property type="match status" value="1"/>
</dbReference>
<evidence type="ECO:0000256" key="10">
    <source>
        <dbReference type="ARBA" id="ARBA00023136"/>
    </source>
</evidence>
<dbReference type="Pfam" id="PF00474">
    <property type="entry name" value="SSF"/>
    <property type="match status" value="1"/>
</dbReference>
<evidence type="ECO:0000256" key="4">
    <source>
        <dbReference type="ARBA" id="ARBA00022475"/>
    </source>
</evidence>
<keyword evidence="8" id="KW-0915">Sodium</keyword>
<evidence type="ECO:0000256" key="2">
    <source>
        <dbReference type="ARBA" id="ARBA00006434"/>
    </source>
</evidence>
<reference evidence="16" key="1">
    <citation type="journal article" date="2019" name="Int. J. Syst. Evol. Microbiol.">
        <title>The Global Catalogue of Microorganisms (GCM) 10K type strain sequencing project: providing services to taxonomists for standard genome sequencing and annotation.</title>
        <authorList>
            <consortium name="The Broad Institute Genomics Platform"/>
            <consortium name="The Broad Institute Genome Sequencing Center for Infectious Disease"/>
            <person name="Wu L."/>
            <person name="Ma J."/>
        </authorList>
    </citation>
    <scope>NUCLEOTIDE SEQUENCE [LARGE SCALE GENOMIC DNA]</scope>
    <source>
        <strain evidence="16">CGMCC 1.15304</strain>
    </source>
</reference>
<feature type="transmembrane region" description="Helical" evidence="13">
    <location>
        <begin position="154"/>
        <end position="177"/>
    </location>
</feature>
<evidence type="ECO:0000256" key="7">
    <source>
        <dbReference type="ARBA" id="ARBA00022989"/>
    </source>
</evidence>
<gene>
    <name evidence="15" type="ORF">ACFO5Q_16675</name>
</gene>
<feature type="transmembrane region" description="Helical" evidence="13">
    <location>
        <begin position="189"/>
        <end position="210"/>
    </location>
</feature>
<dbReference type="Proteomes" id="UP001595776">
    <property type="component" value="Unassembled WGS sequence"/>
</dbReference>
<evidence type="ECO:0000256" key="11">
    <source>
        <dbReference type="ARBA" id="ARBA00023201"/>
    </source>
</evidence>
<dbReference type="InterPro" id="IPR001734">
    <property type="entry name" value="Na/solute_symporter"/>
</dbReference>
<keyword evidence="10 13" id="KW-0472">Membrane</keyword>
<evidence type="ECO:0000256" key="13">
    <source>
        <dbReference type="SAM" id="Phobius"/>
    </source>
</evidence>
<evidence type="ECO:0000313" key="16">
    <source>
        <dbReference type="Proteomes" id="UP001595776"/>
    </source>
</evidence>
<comment type="similarity">
    <text evidence="2 12">Belongs to the sodium:solute symporter (SSF) (TC 2.A.21) family.</text>
</comment>
<evidence type="ECO:0000256" key="5">
    <source>
        <dbReference type="ARBA" id="ARBA00022692"/>
    </source>
</evidence>
<keyword evidence="16" id="KW-1185">Reference proteome</keyword>
<evidence type="ECO:0000256" key="8">
    <source>
        <dbReference type="ARBA" id="ARBA00023053"/>
    </source>
</evidence>
<feature type="transmembrane region" description="Helical" evidence="13">
    <location>
        <begin position="364"/>
        <end position="392"/>
    </location>
</feature>
<evidence type="ECO:0000256" key="6">
    <source>
        <dbReference type="ARBA" id="ARBA00022847"/>
    </source>
</evidence>
<dbReference type="InterPro" id="IPR038377">
    <property type="entry name" value="Na/Glc_symporter_sf"/>
</dbReference>
<feature type="transmembrane region" description="Helical" evidence="13">
    <location>
        <begin position="217"/>
        <end position="235"/>
    </location>
</feature>
<organism evidence="15 16">
    <name type="scientific">Kordiimonas lipolytica</name>
    <dbReference type="NCBI Taxonomy" id="1662421"/>
    <lineage>
        <taxon>Bacteria</taxon>
        <taxon>Pseudomonadati</taxon>
        <taxon>Pseudomonadota</taxon>
        <taxon>Alphaproteobacteria</taxon>
        <taxon>Kordiimonadales</taxon>
        <taxon>Kordiimonadaceae</taxon>
        <taxon>Kordiimonas</taxon>
    </lineage>
</organism>
<evidence type="ECO:0000256" key="3">
    <source>
        <dbReference type="ARBA" id="ARBA00022448"/>
    </source>
</evidence>
<dbReference type="CDD" id="cd11480">
    <property type="entry name" value="SLC5sbd_u4"/>
    <property type="match status" value="1"/>
</dbReference>
<name>A0ABV8UEB2_9PROT</name>
<sequence>MSKNILSSLKALASFLIFSAVQAATSGAYASSAGQGQSLNITAVATFICFVITTLLITWWAAKRVHSRRDFLVAGGGLKPWQNGMAIAGDFMSAATFLGITGAIYFRGQDAFVLGVGIMVGWPLILMIVAERFRNLGSITFIDVLSNRLEEKPVRVMASCISLCIVIFYMIAQMVGAGTLIQVLFGIDYMWAVLIVGLLMTIYVAFGGMVATTWVQIIKASLLLLGGTYLTYAIMKTTGFSLDSVMTQAAEISPLGERILGTTGWFGGDPVAVATVAMTMAFGVMGLPHILMRFFTVKDAADARQSVFYATSIMGYFYILILIIGLGAVFLLATDPAIFGEDGSLIGGANMVAIHLSRIAGGDIVYGFMAAVCFATILAVVAGLTLSGAATVAHDLYSQVFSDGKLSDEREVYVTRAATISIGVLAICLGLAFEGENVAVTAALALAIGASVNCPIILLALYWKGLTTRGVVWGGYLGLALCVGLIVASPGVMVAALGYEEALFPYTYPTVISMPITFLLVMVISYFDRSGQARADRETFDRQLLESELGADIAKPSGH</sequence>
<evidence type="ECO:0000256" key="9">
    <source>
        <dbReference type="ARBA" id="ARBA00023065"/>
    </source>
</evidence>
<keyword evidence="9" id="KW-0406">Ion transport</keyword>
<feature type="transmembrane region" description="Helical" evidence="13">
    <location>
        <begin position="83"/>
        <end position="106"/>
    </location>
</feature>
<comment type="caution">
    <text evidence="15">The sequence shown here is derived from an EMBL/GenBank/DDBJ whole genome shotgun (WGS) entry which is preliminary data.</text>
</comment>
<feature type="transmembrane region" description="Helical" evidence="13">
    <location>
        <begin position="475"/>
        <end position="499"/>
    </location>
</feature>
<keyword evidence="4" id="KW-1003">Cell membrane</keyword>
<dbReference type="PANTHER" id="PTHR48086:SF6">
    <property type="entry name" value="CATION_ACETATE SYMPORTER ACTP"/>
    <property type="match status" value="1"/>
</dbReference>
<dbReference type="InterPro" id="IPR018212">
    <property type="entry name" value="Na/solute_symporter_CS"/>
</dbReference>
<proteinExistence type="inferred from homology"/>
<evidence type="ECO:0000313" key="15">
    <source>
        <dbReference type="EMBL" id="MFC4349490.1"/>
    </source>
</evidence>
<feature type="transmembrane region" description="Helical" evidence="13">
    <location>
        <begin position="112"/>
        <end position="133"/>
    </location>
</feature>
<evidence type="ECO:0000256" key="14">
    <source>
        <dbReference type="SAM" id="SignalP"/>
    </source>
</evidence>
<feature type="transmembrane region" description="Helical" evidence="13">
    <location>
        <begin position="307"/>
        <end position="333"/>
    </location>
</feature>
<evidence type="ECO:0000256" key="1">
    <source>
        <dbReference type="ARBA" id="ARBA00004651"/>
    </source>
</evidence>
<dbReference type="PANTHER" id="PTHR48086">
    <property type="entry name" value="SODIUM/PROLINE SYMPORTER-RELATED"/>
    <property type="match status" value="1"/>
</dbReference>
<evidence type="ECO:0000256" key="12">
    <source>
        <dbReference type="RuleBase" id="RU362091"/>
    </source>
</evidence>
<accession>A0ABV8UEB2</accession>
<keyword evidence="5 13" id="KW-0812">Transmembrane</keyword>
<comment type="subcellular location">
    <subcellularLocation>
        <location evidence="1">Cell membrane</location>
        <topology evidence="1">Multi-pass membrane protein</topology>
    </subcellularLocation>
</comment>
<feature type="chain" id="PRO_5046202470" evidence="14">
    <location>
        <begin position="24"/>
        <end position="559"/>
    </location>
</feature>
<keyword evidence="11" id="KW-0739">Sodium transport</keyword>
<keyword evidence="3" id="KW-0813">Transport</keyword>
<dbReference type="PROSITE" id="PS50283">
    <property type="entry name" value="NA_SOLUT_SYMP_3"/>
    <property type="match status" value="1"/>
</dbReference>
<dbReference type="InterPro" id="IPR050277">
    <property type="entry name" value="Sodium:Solute_Symporter"/>
</dbReference>
<protein>
    <submittedName>
        <fullName evidence="15">Sodium/solute symporter</fullName>
    </submittedName>
</protein>
<dbReference type="EMBL" id="JBHSCR010000017">
    <property type="protein sequence ID" value="MFC4349490.1"/>
    <property type="molecule type" value="Genomic_DNA"/>
</dbReference>